<dbReference type="EMBL" id="OR500957">
    <property type="protein sequence ID" value="WNO18709.1"/>
    <property type="molecule type" value="Genomic_DNA"/>
</dbReference>
<evidence type="ECO:0000256" key="11">
    <source>
        <dbReference type="ARBA" id="ARBA00023136"/>
    </source>
</evidence>
<evidence type="ECO:0000256" key="3">
    <source>
        <dbReference type="ARBA" id="ARBA00011291"/>
    </source>
</evidence>
<keyword evidence="7 12" id="KW-0375">Hydrogen ion transport</keyword>
<evidence type="ECO:0000256" key="10">
    <source>
        <dbReference type="ARBA" id="ARBA00023128"/>
    </source>
</evidence>
<protein>
    <recommendedName>
        <fullName evidence="12">ATP synthase complex subunit 8</fullName>
    </recommendedName>
</protein>
<evidence type="ECO:0000256" key="9">
    <source>
        <dbReference type="ARBA" id="ARBA00023065"/>
    </source>
</evidence>
<accession>A0AA96KKG3</accession>
<dbReference type="AlphaFoldDB" id="A0AA96KKG3"/>
<dbReference type="Pfam" id="PF00895">
    <property type="entry name" value="ATP-synt_8"/>
    <property type="match status" value="1"/>
</dbReference>
<gene>
    <name evidence="14" type="primary">ATP8</name>
</gene>
<keyword evidence="6 12" id="KW-0812">Transmembrane</keyword>
<feature type="transmembrane region" description="Helical" evidence="13">
    <location>
        <begin position="6"/>
        <end position="30"/>
    </location>
</feature>
<dbReference type="GO" id="GO:0015986">
    <property type="term" value="P:proton motive force-driven ATP synthesis"/>
    <property type="evidence" value="ECO:0007669"/>
    <property type="project" value="InterPro"/>
</dbReference>
<comment type="subunit">
    <text evidence="3">F-type ATPases have 2 components, CF(1) - the catalytic core - and CF(0) - the membrane proton channel.</text>
</comment>
<keyword evidence="8 13" id="KW-1133">Transmembrane helix</keyword>
<evidence type="ECO:0000313" key="14">
    <source>
        <dbReference type="EMBL" id="WNO18709.1"/>
    </source>
</evidence>
<keyword evidence="11 13" id="KW-0472">Membrane</keyword>
<evidence type="ECO:0000256" key="4">
    <source>
        <dbReference type="ARBA" id="ARBA00022448"/>
    </source>
</evidence>
<keyword evidence="5 12" id="KW-0138">CF(0)</keyword>
<evidence type="ECO:0000256" key="5">
    <source>
        <dbReference type="ARBA" id="ARBA00022547"/>
    </source>
</evidence>
<comment type="subcellular location">
    <subcellularLocation>
        <location evidence="1 12">Mitochondrion membrane</location>
        <topology evidence="1 12">Single-pass membrane protein</topology>
    </subcellularLocation>
</comment>
<evidence type="ECO:0000256" key="12">
    <source>
        <dbReference type="RuleBase" id="RU003661"/>
    </source>
</evidence>
<reference evidence="14" key="1">
    <citation type="submission" date="2023-08" db="EMBL/GenBank/DDBJ databases">
        <title>The integration of mitochondrial genome and nuclear gene data presents novel insights into Tagiadini and Celaenorrhinini (Lepidoptera: Hesperiidae: Pyrginae).</title>
        <authorList>
            <person name="Zhang X."/>
            <person name="Yuan X."/>
        </authorList>
    </citation>
    <scope>NUCLEOTIDE SEQUENCE</scope>
</reference>
<dbReference type="GO" id="GO:0045259">
    <property type="term" value="C:proton-transporting ATP synthase complex"/>
    <property type="evidence" value="ECO:0007669"/>
    <property type="project" value="UniProtKB-KW"/>
</dbReference>
<keyword evidence="4 12" id="KW-0813">Transport</keyword>
<dbReference type="InterPro" id="IPR001421">
    <property type="entry name" value="ATP8_metazoa"/>
</dbReference>
<sequence>MPQMMPINWIISFFLFIMIFILFNILNYYIYNINNKMIKKNKHLNFNNYFIWKW</sequence>
<proteinExistence type="inferred from homology"/>
<geneLocation type="mitochondrion" evidence="14"/>
<evidence type="ECO:0000256" key="8">
    <source>
        <dbReference type="ARBA" id="ARBA00022989"/>
    </source>
</evidence>
<evidence type="ECO:0000256" key="2">
    <source>
        <dbReference type="ARBA" id="ARBA00008892"/>
    </source>
</evidence>
<dbReference type="GO" id="GO:0015078">
    <property type="term" value="F:proton transmembrane transporter activity"/>
    <property type="evidence" value="ECO:0007669"/>
    <property type="project" value="InterPro"/>
</dbReference>
<evidence type="ECO:0000256" key="7">
    <source>
        <dbReference type="ARBA" id="ARBA00022781"/>
    </source>
</evidence>
<organism evidence="14">
    <name type="scientific">Coladenia pinsbukana zhui</name>
    <dbReference type="NCBI Taxonomy" id="3078209"/>
    <lineage>
        <taxon>Eukaryota</taxon>
        <taxon>Metazoa</taxon>
        <taxon>Ecdysozoa</taxon>
        <taxon>Arthropoda</taxon>
        <taxon>Hexapoda</taxon>
        <taxon>Insecta</taxon>
        <taxon>Pterygota</taxon>
        <taxon>Neoptera</taxon>
        <taxon>Endopterygota</taxon>
        <taxon>Lepidoptera</taxon>
        <taxon>Glossata</taxon>
        <taxon>Ditrysia</taxon>
        <taxon>Hesperioidea</taxon>
        <taxon>Hesperiidae</taxon>
        <taxon>Tagiadinae</taxon>
        <taxon>Coladenia</taxon>
        <taxon>Coladenia pinsbukana</taxon>
    </lineage>
</organism>
<keyword evidence="10 12" id="KW-0496">Mitochondrion</keyword>
<keyword evidence="9 12" id="KW-0406">Ion transport</keyword>
<evidence type="ECO:0000256" key="6">
    <source>
        <dbReference type="ARBA" id="ARBA00022692"/>
    </source>
</evidence>
<comment type="similarity">
    <text evidence="2 12">Belongs to the ATPase protein 8 family.</text>
</comment>
<dbReference type="GO" id="GO:0031966">
    <property type="term" value="C:mitochondrial membrane"/>
    <property type="evidence" value="ECO:0007669"/>
    <property type="project" value="UniProtKB-SubCell"/>
</dbReference>
<evidence type="ECO:0000256" key="13">
    <source>
        <dbReference type="SAM" id="Phobius"/>
    </source>
</evidence>
<evidence type="ECO:0000256" key="1">
    <source>
        <dbReference type="ARBA" id="ARBA00004304"/>
    </source>
</evidence>
<name>A0AA96KKG3_9NEOP</name>